<organism evidence="2 3">
    <name type="scientific">Lederbergia graminis</name>
    <dbReference type="NCBI Taxonomy" id="735518"/>
    <lineage>
        <taxon>Bacteria</taxon>
        <taxon>Bacillati</taxon>
        <taxon>Bacillota</taxon>
        <taxon>Bacilli</taxon>
        <taxon>Bacillales</taxon>
        <taxon>Bacillaceae</taxon>
        <taxon>Lederbergia</taxon>
    </lineage>
</organism>
<accession>A0ABW0LE94</accession>
<feature type="transmembrane region" description="Helical" evidence="1">
    <location>
        <begin position="9"/>
        <end position="28"/>
    </location>
</feature>
<reference evidence="3" key="1">
    <citation type="journal article" date="2019" name="Int. J. Syst. Evol. Microbiol.">
        <title>The Global Catalogue of Microorganisms (GCM) 10K type strain sequencing project: providing services to taxonomists for standard genome sequencing and annotation.</title>
        <authorList>
            <consortium name="The Broad Institute Genomics Platform"/>
            <consortium name="The Broad Institute Genome Sequencing Center for Infectious Disease"/>
            <person name="Wu L."/>
            <person name="Ma J."/>
        </authorList>
    </citation>
    <scope>NUCLEOTIDE SEQUENCE [LARGE SCALE GENOMIC DNA]</scope>
    <source>
        <strain evidence="3">CGMCC 1.12237</strain>
    </source>
</reference>
<comment type="caution">
    <text evidence="2">The sequence shown here is derived from an EMBL/GenBank/DDBJ whole genome shotgun (WGS) entry which is preliminary data.</text>
</comment>
<dbReference type="EMBL" id="JBHSMC010000003">
    <property type="protein sequence ID" value="MFC5464025.1"/>
    <property type="molecule type" value="Genomic_DNA"/>
</dbReference>
<evidence type="ECO:0000313" key="3">
    <source>
        <dbReference type="Proteomes" id="UP001596147"/>
    </source>
</evidence>
<dbReference type="InterPro" id="IPR025426">
    <property type="entry name" value="DUF4305"/>
</dbReference>
<keyword evidence="3" id="KW-1185">Reference proteome</keyword>
<feature type="transmembrane region" description="Helical" evidence="1">
    <location>
        <begin position="34"/>
        <end position="55"/>
    </location>
</feature>
<sequence length="67" mass="7770">MVRSPLSSGIINIILGVLFTYFAIQQVKMNDWNFFVYILLLIATFDFGAGFRLIAIHFKLKNMKKNQ</sequence>
<evidence type="ECO:0000256" key="1">
    <source>
        <dbReference type="SAM" id="Phobius"/>
    </source>
</evidence>
<name>A0ABW0LE94_9BACI</name>
<dbReference type="Pfam" id="PF14146">
    <property type="entry name" value="DUF4305"/>
    <property type="match status" value="1"/>
</dbReference>
<keyword evidence="1" id="KW-1133">Transmembrane helix</keyword>
<dbReference type="Proteomes" id="UP001596147">
    <property type="component" value="Unassembled WGS sequence"/>
</dbReference>
<protein>
    <submittedName>
        <fullName evidence="2">YdiK family protein</fullName>
    </submittedName>
</protein>
<gene>
    <name evidence="2" type="ORF">ACFPM4_04555</name>
</gene>
<keyword evidence="1" id="KW-0812">Transmembrane</keyword>
<keyword evidence="1" id="KW-0472">Membrane</keyword>
<dbReference type="RefSeq" id="WP_144922714.1">
    <property type="nucleotide sequence ID" value="NZ_JBHSMC010000003.1"/>
</dbReference>
<proteinExistence type="predicted"/>
<evidence type="ECO:0000313" key="2">
    <source>
        <dbReference type="EMBL" id="MFC5464025.1"/>
    </source>
</evidence>